<evidence type="ECO:0000256" key="1">
    <source>
        <dbReference type="SAM" id="MobiDB-lite"/>
    </source>
</evidence>
<protein>
    <submittedName>
        <fullName evidence="2">Uncharacterized protein</fullName>
    </submittedName>
</protein>
<feature type="region of interest" description="Disordered" evidence="1">
    <location>
        <begin position="1"/>
        <end position="29"/>
    </location>
</feature>
<organism evidence="2 3">
    <name type="scientific">Danaus plexippus plexippus</name>
    <dbReference type="NCBI Taxonomy" id="278856"/>
    <lineage>
        <taxon>Eukaryota</taxon>
        <taxon>Metazoa</taxon>
        <taxon>Ecdysozoa</taxon>
        <taxon>Arthropoda</taxon>
        <taxon>Hexapoda</taxon>
        <taxon>Insecta</taxon>
        <taxon>Pterygota</taxon>
        <taxon>Neoptera</taxon>
        <taxon>Endopterygota</taxon>
        <taxon>Lepidoptera</taxon>
        <taxon>Glossata</taxon>
        <taxon>Ditrysia</taxon>
        <taxon>Papilionoidea</taxon>
        <taxon>Nymphalidae</taxon>
        <taxon>Danainae</taxon>
        <taxon>Danaini</taxon>
        <taxon>Danaina</taxon>
        <taxon>Danaus</taxon>
        <taxon>Danaus</taxon>
    </lineage>
</organism>
<dbReference type="EMBL" id="AGBW02009721">
    <property type="protein sequence ID" value="OWR50044.1"/>
    <property type="molecule type" value="Genomic_DNA"/>
</dbReference>
<name>A0A212F8H7_DANPL</name>
<feature type="compositionally biased region" description="Basic and acidic residues" evidence="1">
    <location>
        <begin position="1"/>
        <end position="24"/>
    </location>
</feature>
<accession>A0A212F8H7</accession>
<sequence length="127" mass="14027">MEGDGRRGGARESEMEEMGGRQRLMDGPVECEGSRAWRTEELDKEAKQQLCRLLMEETQKVETLTMKVILEKTDTNTGGPRRRSLERVARATVVLKSIPCGLIVMGPLPVRRGVPVPGSPSTSCSWG</sequence>
<gene>
    <name evidence="2" type="ORF">KGM_213392</name>
</gene>
<dbReference type="AlphaFoldDB" id="A0A212F8H7"/>
<dbReference type="InParanoid" id="A0A212F8H7"/>
<evidence type="ECO:0000313" key="2">
    <source>
        <dbReference type="EMBL" id="OWR50044.1"/>
    </source>
</evidence>
<evidence type="ECO:0000313" key="3">
    <source>
        <dbReference type="Proteomes" id="UP000007151"/>
    </source>
</evidence>
<proteinExistence type="predicted"/>
<keyword evidence="3" id="KW-1185">Reference proteome</keyword>
<comment type="caution">
    <text evidence="2">The sequence shown here is derived from an EMBL/GenBank/DDBJ whole genome shotgun (WGS) entry which is preliminary data.</text>
</comment>
<dbReference type="Proteomes" id="UP000007151">
    <property type="component" value="Unassembled WGS sequence"/>
</dbReference>
<dbReference type="KEGG" id="dpl:KGM_213392"/>
<reference evidence="2 3" key="1">
    <citation type="journal article" date="2011" name="Cell">
        <title>The monarch butterfly genome yields insights into long-distance migration.</title>
        <authorList>
            <person name="Zhan S."/>
            <person name="Merlin C."/>
            <person name="Boore J.L."/>
            <person name="Reppert S.M."/>
        </authorList>
    </citation>
    <scope>NUCLEOTIDE SEQUENCE [LARGE SCALE GENOMIC DNA]</scope>
    <source>
        <strain evidence="2">F-2</strain>
    </source>
</reference>